<evidence type="ECO:0000313" key="3">
    <source>
        <dbReference type="Proteomes" id="UP000214649"/>
    </source>
</evidence>
<evidence type="ECO:0000313" key="2">
    <source>
        <dbReference type="EMBL" id="SNU07262.1"/>
    </source>
</evidence>
<accession>A0A239R8Y2</accession>
<evidence type="ECO:0000256" key="1">
    <source>
        <dbReference type="SAM" id="Phobius"/>
    </source>
</evidence>
<name>A0A239R8Y2_STREI</name>
<proteinExistence type="predicted"/>
<feature type="transmembrane region" description="Helical" evidence="1">
    <location>
        <begin position="38"/>
        <end position="64"/>
    </location>
</feature>
<dbReference type="RefSeq" id="WP_094140436.1">
    <property type="nucleotide sequence ID" value="NZ_FZRA01000002.1"/>
</dbReference>
<keyword evidence="1" id="KW-0472">Membrane</keyword>
<gene>
    <name evidence="2" type="ORF">SAMN05216470_0693</name>
</gene>
<organism evidence="2 3">
    <name type="scientific">Streptococcus equinus</name>
    <name type="common">Streptococcus bovis</name>
    <dbReference type="NCBI Taxonomy" id="1335"/>
    <lineage>
        <taxon>Bacteria</taxon>
        <taxon>Bacillati</taxon>
        <taxon>Bacillota</taxon>
        <taxon>Bacilli</taxon>
        <taxon>Lactobacillales</taxon>
        <taxon>Streptococcaceae</taxon>
        <taxon>Streptococcus</taxon>
    </lineage>
</organism>
<protein>
    <submittedName>
        <fullName evidence="2">Uncharacterized protein</fullName>
    </submittedName>
</protein>
<keyword evidence="1" id="KW-0812">Transmembrane</keyword>
<dbReference type="EMBL" id="FZRA01000002">
    <property type="protein sequence ID" value="SNU07262.1"/>
    <property type="molecule type" value="Genomic_DNA"/>
</dbReference>
<dbReference type="AlphaFoldDB" id="A0A239R8Y2"/>
<sequence>MSKNNPTRSERRENERIKMMEYGYKSARERRDYDYESALLRHAIAGTGTVLVALVIAVILYYFVRLY</sequence>
<dbReference type="Proteomes" id="UP000214649">
    <property type="component" value="Unassembled WGS sequence"/>
</dbReference>
<keyword evidence="1" id="KW-1133">Transmembrane helix</keyword>
<reference evidence="2 3" key="1">
    <citation type="submission" date="2017-07" db="EMBL/GenBank/DDBJ databases">
        <authorList>
            <person name="Sun Z.S."/>
            <person name="Albrecht U."/>
            <person name="Echele G."/>
            <person name="Lee C.C."/>
        </authorList>
    </citation>
    <scope>NUCLEOTIDE SEQUENCE [LARGE SCALE GENOMIC DNA]</scope>
    <source>
        <strain evidence="2 3">AR3</strain>
    </source>
</reference>